<proteinExistence type="predicted"/>
<reference evidence="1 2" key="1">
    <citation type="submission" date="2019-02" db="EMBL/GenBank/DDBJ databases">
        <title>Deep-cultivation of Planctomycetes and their phenomic and genomic characterization uncovers novel biology.</title>
        <authorList>
            <person name="Wiegand S."/>
            <person name="Jogler M."/>
            <person name="Boedeker C."/>
            <person name="Pinto D."/>
            <person name="Vollmers J."/>
            <person name="Rivas-Marin E."/>
            <person name="Kohn T."/>
            <person name="Peeters S.H."/>
            <person name="Heuer A."/>
            <person name="Rast P."/>
            <person name="Oberbeckmann S."/>
            <person name="Bunk B."/>
            <person name="Jeske O."/>
            <person name="Meyerdierks A."/>
            <person name="Storesund J.E."/>
            <person name="Kallscheuer N."/>
            <person name="Luecker S."/>
            <person name="Lage O.M."/>
            <person name="Pohl T."/>
            <person name="Merkel B.J."/>
            <person name="Hornburger P."/>
            <person name="Mueller R.-W."/>
            <person name="Bruemmer F."/>
            <person name="Labrenz M."/>
            <person name="Spormann A.M."/>
            <person name="Op Den Camp H."/>
            <person name="Overmann J."/>
            <person name="Amann R."/>
            <person name="Jetten M.S.M."/>
            <person name="Mascher T."/>
            <person name="Medema M.H."/>
            <person name="Devos D.P."/>
            <person name="Kaster A.-K."/>
            <person name="Ovreas L."/>
            <person name="Rohde M."/>
            <person name="Galperin M.Y."/>
            <person name="Jogler C."/>
        </authorList>
    </citation>
    <scope>NUCLEOTIDE SEQUENCE [LARGE SCALE GENOMIC DNA]</scope>
    <source>
        <strain evidence="1 2">Pla100</strain>
    </source>
</reference>
<evidence type="ECO:0000313" key="2">
    <source>
        <dbReference type="Proteomes" id="UP000316213"/>
    </source>
</evidence>
<sequence>MSTPPPSYLKLLRPENSCHESSHGERAFSDVMTKMQTTIDEAFLLEDSCDPTEVVASFWRAYSDATGLRIDPGTPIDPVDERRTPFAVTPNQAQGLAQAATLLADQLQRQHHLMTSQQAELAARAAVIASQSSRVHCVDQVSRVLADATMATGTQAAAVYMLDEPTEVLATRFVFGLSPLKRLGSVRPLRGARGDLEAMIQGIVAVNDLRAGGMDLYRSPEPFASGICLCLGDIELPIGTMWLFGKEIAEFQDWHTASARLAASHVAQTIIAAGAADATPSTRLSVAMPGDFELEASAEDNRQVYEYDDVRINATAVDPRPARVNFPKPTLADWTNQLSDWQHDTLPIGERLAPQWSIDAMIESPLAIAQSWHHWDVLPDGVLSMSICQHDRGDVGPMNMTSTLDATVARAALQAHACYRHTPGDAVMRVLATMLQVRDGAFDENGEPNLSLMYAHTDPETGHCEIASVGDWSTLVVSKYGFRPVGMGSANRLRPDEFMGRQSVEIRDTVLQPGEVLMVTGHDWMGVKEDDSLPADTRSQSAQNRIGSAVQKALRESNRSPLAAVRRMLANAPLTTERTAIALHFDQADEPSQCVPIQ</sequence>
<organism evidence="1 2">
    <name type="scientific">Neorhodopirellula pilleata</name>
    <dbReference type="NCBI Taxonomy" id="2714738"/>
    <lineage>
        <taxon>Bacteria</taxon>
        <taxon>Pseudomonadati</taxon>
        <taxon>Planctomycetota</taxon>
        <taxon>Planctomycetia</taxon>
        <taxon>Pirellulales</taxon>
        <taxon>Pirellulaceae</taxon>
        <taxon>Neorhodopirellula</taxon>
    </lineage>
</organism>
<comment type="caution">
    <text evidence="1">The sequence shown here is derived from an EMBL/GenBank/DDBJ whole genome shotgun (WGS) entry which is preliminary data.</text>
</comment>
<dbReference type="AlphaFoldDB" id="A0A5C6ARQ9"/>
<gene>
    <name evidence="1" type="ORF">Pla100_15120</name>
</gene>
<dbReference type="Proteomes" id="UP000316213">
    <property type="component" value="Unassembled WGS sequence"/>
</dbReference>
<name>A0A5C6ARQ9_9BACT</name>
<protein>
    <recommendedName>
        <fullName evidence="3">Stage II sporulation protein E (SpoIIE)</fullName>
    </recommendedName>
</protein>
<accession>A0A5C6ARQ9</accession>
<evidence type="ECO:0008006" key="3">
    <source>
        <dbReference type="Google" id="ProtNLM"/>
    </source>
</evidence>
<evidence type="ECO:0000313" key="1">
    <source>
        <dbReference type="EMBL" id="TWU01776.1"/>
    </source>
</evidence>
<keyword evidence="2" id="KW-1185">Reference proteome</keyword>
<dbReference type="EMBL" id="SJPM01000002">
    <property type="protein sequence ID" value="TWU01776.1"/>
    <property type="molecule type" value="Genomic_DNA"/>
</dbReference>